<dbReference type="Proteomes" id="UP001292216">
    <property type="component" value="Unassembled WGS sequence"/>
</dbReference>
<accession>A0ABU5PRF2</accession>
<protein>
    <submittedName>
        <fullName evidence="1">Uncharacterized protein</fullName>
    </submittedName>
</protein>
<gene>
    <name evidence="1" type="ORF">U9M73_21575</name>
</gene>
<name>A0ABU5PRF2_9BACL</name>
<evidence type="ECO:0000313" key="2">
    <source>
        <dbReference type="Proteomes" id="UP001292216"/>
    </source>
</evidence>
<proteinExistence type="predicted"/>
<dbReference type="RefSeq" id="WP_323079227.1">
    <property type="nucleotide sequence ID" value="NZ_CBCSKM010000019.1"/>
</dbReference>
<reference evidence="1 2" key="1">
    <citation type="submission" date="2023-12" db="EMBL/GenBank/DDBJ databases">
        <title>Whole genome sequencing of Paenibacillus phoenicis isolated from the Phoenix Mars Lander spacecraft assembly facility.</title>
        <authorList>
            <person name="Garcia A."/>
            <person name="Venkateswaran K."/>
        </authorList>
    </citation>
    <scope>NUCLEOTIDE SEQUENCE [LARGE SCALE GENOMIC DNA]</scope>
    <source>
        <strain evidence="1 2">3PO2SA</strain>
    </source>
</reference>
<dbReference type="EMBL" id="JAYERP010000002">
    <property type="protein sequence ID" value="MEA3572521.1"/>
    <property type="molecule type" value="Genomic_DNA"/>
</dbReference>
<comment type="caution">
    <text evidence="1">The sequence shown here is derived from an EMBL/GenBank/DDBJ whole genome shotgun (WGS) entry which is preliminary data.</text>
</comment>
<evidence type="ECO:0000313" key="1">
    <source>
        <dbReference type="EMBL" id="MEA3572521.1"/>
    </source>
</evidence>
<sequence>MSVSLDIERMKLDGAFPLEAADIGGCRPAVRLEDKITGKSNVNFGESAGFCQFSWKFPCYFNHLIGSIEFWSKLTVTFTSNWFQMREIGEIKGTFYS</sequence>
<keyword evidence="2" id="KW-1185">Reference proteome</keyword>
<organism evidence="1 2">
    <name type="scientific">Paenibacillus phoenicis</name>
    <dbReference type="NCBI Taxonomy" id="554117"/>
    <lineage>
        <taxon>Bacteria</taxon>
        <taxon>Bacillati</taxon>
        <taxon>Bacillota</taxon>
        <taxon>Bacilli</taxon>
        <taxon>Bacillales</taxon>
        <taxon>Paenibacillaceae</taxon>
        <taxon>Paenibacillus</taxon>
    </lineage>
</organism>